<dbReference type="Proteomes" id="UP001139971">
    <property type="component" value="Unassembled WGS sequence"/>
</dbReference>
<keyword evidence="1" id="KW-0472">Membrane</keyword>
<evidence type="ECO:0000313" key="2">
    <source>
        <dbReference type="EMBL" id="MDC8016018.1"/>
    </source>
</evidence>
<keyword evidence="1" id="KW-1133">Transmembrane helix</keyword>
<protein>
    <submittedName>
        <fullName evidence="2">DUF2127 domain-containing protein</fullName>
    </submittedName>
</protein>
<reference evidence="2" key="1">
    <citation type="submission" date="2023-02" db="EMBL/GenBank/DDBJ databases">
        <title>Tahibacter soli sp. nov. isolated from soil.</title>
        <authorList>
            <person name="Baek J.H."/>
            <person name="Lee J.K."/>
            <person name="Choi D.G."/>
            <person name="Jeon C.O."/>
        </authorList>
    </citation>
    <scope>NUCLEOTIDE SEQUENCE</scope>
    <source>
        <strain evidence="2">BL</strain>
    </source>
</reference>
<dbReference type="RefSeq" id="WP_263543034.1">
    <property type="nucleotide sequence ID" value="NZ_JAOVZO020000023.1"/>
</dbReference>
<dbReference type="AlphaFoldDB" id="A0A9X4BKS4"/>
<dbReference type="InterPro" id="IPR021125">
    <property type="entry name" value="DUF2127"/>
</dbReference>
<organism evidence="2 3">
    <name type="scientific">Tahibacter soli</name>
    <dbReference type="NCBI Taxonomy" id="2983605"/>
    <lineage>
        <taxon>Bacteria</taxon>
        <taxon>Pseudomonadati</taxon>
        <taxon>Pseudomonadota</taxon>
        <taxon>Gammaproteobacteria</taxon>
        <taxon>Lysobacterales</taxon>
        <taxon>Rhodanobacteraceae</taxon>
        <taxon>Tahibacter</taxon>
    </lineage>
</organism>
<keyword evidence="1" id="KW-0812">Transmembrane</keyword>
<dbReference type="Pfam" id="PF09900">
    <property type="entry name" value="DUF2127"/>
    <property type="match status" value="1"/>
</dbReference>
<evidence type="ECO:0000256" key="1">
    <source>
        <dbReference type="SAM" id="Phobius"/>
    </source>
</evidence>
<comment type="caution">
    <text evidence="2">The sequence shown here is derived from an EMBL/GenBank/DDBJ whole genome shotgun (WGS) entry which is preliminary data.</text>
</comment>
<evidence type="ECO:0000313" key="3">
    <source>
        <dbReference type="Proteomes" id="UP001139971"/>
    </source>
</evidence>
<name>A0A9X4BKS4_9GAMM</name>
<proteinExistence type="predicted"/>
<feature type="transmembrane region" description="Helical" evidence="1">
    <location>
        <begin position="108"/>
        <end position="129"/>
    </location>
</feature>
<accession>A0A9X4BKS4</accession>
<sequence length="160" mass="17629">MNPTPTPTPYRGRGTPLAWIAGFKLVKASVLVAFAFAAHTLTHAEAQQHFVYWLGHNAMSPHAHLLQRLAEWLDGASPHRIDLAAGAALVYATIYAIEGWGLWRRRPWAIWMTLVATSLFVPFEAWALASHPTPVSAGALAVNLAILAYLAVALRRHRYS</sequence>
<gene>
    <name evidence="2" type="ORF">OD750_026125</name>
</gene>
<dbReference type="EMBL" id="JAOVZO020000023">
    <property type="protein sequence ID" value="MDC8016018.1"/>
    <property type="molecule type" value="Genomic_DNA"/>
</dbReference>
<keyword evidence="3" id="KW-1185">Reference proteome</keyword>
<feature type="transmembrane region" description="Helical" evidence="1">
    <location>
        <begin position="17"/>
        <end position="38"/>
    </location>
</feature>
<feature type="transmembrane region" description="Helical" evidence="1">
    <location>
        <begin position="135"/>
        <end position="154"/>
    </location>
</feature>